<proteinExistence type="predicted"/>
<evidence type="ECO:0000313" key="2">
    <source>
        <dbReference type="Proteomes" id="UP001501532"/>
    </source>
</evidence>
<keyword evidence="2" id="KW-1185">Reference proteome</keyword>
<evidence type="ECO:0000313" key="1">
    <source>
        <dbReference type="EMBL" id="GAA3076444.1"/>
    </source>
</evidence>
<accession>A0ABP6M6W8</accession>
<dbReference type="Pfam" id="PF11305">
    <property type="entry name" value="DUF3107"/>
    <property type="match status" value="1"/>
</dbReference>
<organism evidence="1 2">
    <name type="scientific">Streptomyces glomeratus</name>
    <dbReference type="NCBI Taxonomy" id="284452"/>
    <lineage>
        <taxon>Bacteria</taxon>
        <taxon>Bacillati</taxon>
        <taxon>Actinomycetota</taxon>
        <taxon>Actinomycetes</taxon>
        <taxon>Kitasatosporales</taxon>
        <taxon>Streptomycetaceae</taxon>
        <taxon>Streptomyces</taxon>
    </lineage>
</organism>
<comment type="caution">
    <text evidence="1">The sequence shown here is derived from an EMBL/GenBank/DDBJ whole genome shotgun (WGS) entry which is preliminary data.</text>
</comment>
<evidence type="ECO:0008006" key="3">
    <source>
        <dbReference type="Google" id="ProtNLM"/>
    </source>
</evidence>
<protein>
    <recommendedName>
        <fullName evidence="3">ATP-binding protein</fullName>
    </recommendedName>
</protein>
<name>A0ABP6M6W8_9ACTN</name>
<reference evidence="2" key="1">
    <citation type="journal article" date="2019" name="Int. J. Syst. Evol. Microbiol.">
        <title>The Global Catalogue of Microorganisms (GCM) 10K type strain sequencing project: providing services to taxonomists for standard genome sequencing and annotation.</title>
        <authorList>
            <consortium name="The Broad Institute Genomics Platform"/>
            <consortium name="The Broad Institute Genome Sequencing Center for Infectious Disease"/>
            <person name="Wu L."/>
            <person name="Ma J."/>
        </authorList>
    </citation>
    <scope>NUCLEOTIDE SEQUENCE [LARGE SCALE GENOMIC DNA]</scope>
    <source>
        <strain evidence="2">JCM 9091</strain>
    </source>
</reference>
<dbReference type="Proteomes" id="UP001501532">
    <property type="component" value="Unassembled WGS sequence"/>
</dbReference>
<dbReference type="InterPro" id="IPR021456">
    <property type="entry name" value="DUF3107"/>
</dbReference>
<sequence>MRPHRVGPHGFLFPSAVRSWRSGAERVRPLTGLMCAGTARTAAHITDRRRDKAVEVKIGVQHAPREIVLESGQTAEEVEHVVAEALSGKSALLSLVDEHGRKLLVPADRLAYVEIGEPAPRKVGFGTL</sequence>
<dbReference type="EMBL" id="BAAAUF010000090">
    <property type="protein sequence ID" value="GAA3076444.1"/>
    <property type="molecule type" value="Genomic_DNA"/>
</dbReference>
<gene>
    <name evidence="1" type="ORF">GCM10010448_68350</name>
</gene>